<dbReference type="EMBL" id="MU006241">
    <property type="protein sequence ID" value="KAF2820230.1"/>
    <property type="molecule type" value="Genomic_DNA"/>
</dbReference>
<organism evidence="8 9">
    <name type="scientific">Ophiobolus disseminans</name>
    <dbReference type="NCBI Taxonomy" id="1469910"/>
    <lineage>
        <taxon>Eukaryota</taxon>
        <taxon>Fungi</taxon>
        <taxon>Dikarya</taxon>
        <taxon>Ascomycota</taxon>
        <taxon>Pezizomycotina</taxon>
        <taxon>Dothideomycetes</taxon>
        <taxon>Pleosporomycetidae</taxon>
        <taxon>Pleosporales</taxon>
        <taxon>Pleosporineae</taxon>
        <taxon>Phaeosphaeriaceae</taxon>
        <taxon>Ophiobolus</taxon>
    </lineage>
</organism>
<dbReference type="AlphaFoldDB" id="A0A6A6ZGS8"/>
<dbReference type="PANTHER" id="PTHR23506">
    <property type="entry name" value="GH10249P"/>
    <property type="match status" value="1"/>
</dbReference>
<protein>
    <submittedName>
        <fullName evidence="8">MFS general substrate transporter</fullName>
    </submittedName>
</protein>
<evidence type="ECO:0000259" key="7">
    <source>
        <dbReference type="PROSITE" id="PS50850"/>
    </source>
</evidence>
<feature type="transmembrane region" description="Helical" evidence="6">
    <location>
        <begin position="123"/>
        <end position="141"/>
    </location>
</feature>
<keyword evidence="5 6" id="KW-0472">Membrane</keyword>
<feature type="transmembrane region" description="Helical" evidence="6">
    <location>
        <begin position="21"/>
        <end position="44"/>
    </location>
</feature>
<feature type="transmembrane region" description="Helical" evidence="6">
    <location>
        <begin position="405"/>
        <end position="424"/>
    </location>
</feature>
<dbReference type="InterPro" id="IPR020846">
    <property type="entry name" value="MFS_dom"/>
</dbReference>
<evidence type="ECO:0000313" key="9">
    <source>
        <dbReference type="Proteomes" id="UP000799424"/>
    </source>
</evidence>
<accession>A0A6A6ZGS8</accession>
<sequence length="465" mass="49370">MDCFNRGKPPILIRFRASNTFILITICLAAFTDGFLYAVVVPVLPYSLKHESGVPEHDVQRWSSYLLTVFGGATLLMSPLAGWIADRTSSRRIPFLVGLVVQAGSTSLFLLSPKVAVLMIARALQGLSAAVVYSVGLAILVDTVGMSDIGRNAGYFLSSANLGVLISPLIGGLVYNKAGYYAVVVMMISLVGVDIALRLVMVEKSTAAYWVRENDAEITSHRSILRHNSTVNTVYGTMADNIAGPRTRDRKQMPAFIRLLTVPRALANVFAVLVSYILLAAFDAGLAVFLKDRFQWSSSSAGASFLAIALPSLLSPIAGSLSDKFGPRWITVAGFIVSVAGLLGIGRIERPTAWQLVGLYTCLVLIGSGIAFVLPCVADDLTTIASNMTADNHGAGDGRGAYAQAYALFNCGIAGGTVLGPLLMSTVSRFGWQPVTLGLATLPALACVPIALFYESSGADENSME</sequence>
<name>A0A6A6ZGS8_9PLEO</name>
<feature type="domain" description="Major facilitator superfamily (MFS) profile" evidence="7">
    <location>
        <begin position="22"/>
        <end position="458"/>
    </location>
</feature>
<feature type="transmembrane region" description="Helical" evidence="6">
    <location>
        <begin position="64"/>
        <end position="85"/>
    </location>
</feature>
<keyword evidence="9" id="KW-1185">Reference proteome</keyword>
<dbReference type="InterPro" id="IPR036259">
    <property type="entry name" value="MFS_trans_sf"/>
</dbReference>
<keyword evidence="3 6" id="KW-0812">Transmembrane</keyword>
<gene>
    <name evidence="8" type="ORF">CC86DRAFT_428778</name>
</gene>
<evidence type="ECO:0000313" key="8">
    <source>
        <dbReference type="EMBL" id="KAF2820230.1"/>
    </source>
</evidence>
<feature type="transmembrane region" description="Helical" evidence="6">
    <location>
        <begin position="92"/>
        <end position="111"/>
    </location>
</feature>
<evidence type="ECO:0000256" key="4">
    <source>
        <dbReference type="ARBA" id="ARBA00022989"/>
    </source>
</evidence>
<dbReference type="Proteomes" id="UP000799424">
    <property type="component" value="Unassembled WGS sequence"/>
</dbReference>
<evidence type="ECO:0000256" key="1">
    <source>
        <dbReference type="ARBA" id="ARBA00004141"/>
    </source>
</evidence>
<dbReference type="SUPFAM" id="SSF103473">
    <property type="entry name" value="MFS general substrate transporter"/>
    <property type="match status" value="1"/>
</dbReference>
<dbReference type="CDD" id="cd17325">
    <property type="entry name" value="MFS_MdtG_SLC18_like"/>
    <property type="match status" value="1"/>
</dbReference>
<proteinExistence type="predicted"/>
<keyword evidence="4 6" id="KW-1133">Transmembrane helix</keyword>
<dbReference type="GO" id="GO:0022857">
    <property type="term" value="F:transmembrane transporter activity"/>
    <property type="evidence" value="ECO:0007669"/>
    <property type="project" value="InterPro"/>
</dbReference>
<dbReference type="PROSITE" id="PS50850">
    <property type="entry name" value="MFS"/>
    <property type="match status" value="1"/>
</dbReference>
<feature type="transmembrane region" description="Helical" evidence="6">
    <location>
        <begin position="153"/>
        <end position="174"/>
    </location>
</feature>
<feature type="transmembrane region" description="Helical" evidence="6">
    <location>
        <begin position="296"/>
        <end position="317"/>
    </location>
</feature>
<dbReference type="PANTHER" id="PTHR23506:SF23">
    <property type="entry name" value="GH10249P"/>
    <property type="match status" value="1"/>
</dbReference>
<evidence type="ECO:0000256" key="3">
    <source>
        <dbReference type="ARBA" id="ARBA00022692"/>
    </source>
</evidence>
<feature type="transmembrane region" description="Helical" evidence="6">
    <location>
        <begin position="354"/>
        <end position="378"/>
    </location>
</feature>
<feature type="transmembrane region" description="Helical" evidence="6">
    <location>
        <begin position="265"/>
        <end position="290"/>
    </location>
</feature>
<dbReference type="InterPro" id="IPR050930">
    <property type="entry name" value="MFS_Vesicular_Transporter"/>
</dbReference>
<evidence type="ECO:0000256" key="2">
    <source>
        <dbReference type="ARBA" id="ARBA00022448"/>
    </source>
</evidence>
<dbReference type="InterPro" id="IPR011701">
    <property type="entry name" value="MFS"/>
</dbReference>
<feature type="transmembrane region" description="Helical" evidence="6">
    <location>
        <begin position="180"/>
        <end position="200"/>
    </location>
</feature>
<dbReference type="Pfam" id="PF07690">
    <property type="entry name" value="MFS_1"/>
    <property type="match status" value="1"/>
</dbReference>
<dbReference type="GO" id="GO:0016020">
    <property type="term" value="C:membrane"/>
    <property type="evidence" value="ECO:0007669"/>
    <property type="project" value="UniProtKB-SubCell"/>
</dbReference>
<dbReference type="Gene3D" id="1.20.1250.20">
    <property type="entry name" value="MFS general substrate transporter like domains"/>
    <property type="match status" value="2"/>
</dbReference>
<evidence type="ECO:0000256" key="6">
    <source>
        <dbReference type="SAM" id="Phobius"/>
    </source>
</evidence>
<reference evidence="8" key="1">
    <citation type="journal article" date="2020" name="Stud. Mycol.">
        <title>101 Dothideomycetes genomes: a test case for predicting lifestyles and emergence of pathogens.</title>
        <authorList>
            <person name="Haridas S."/>
            <person name="Albert R."/>
            <person name="Binder M."/>
            <person name="Bloem J."/>
            <person name="Labutti K."/>
            <person name="Salamov A."/>
            <person name="Andreopoulos B."/>
            <person name="Baker S."/>
            <person name="Barry K."/>
            <person name="Bills G."/>
            <person name="Bluhm B."/>
            <person name="Cannon C."/>
            <person name="Castanera R."/>
            <person name="Culley D."/>
            <person name="Daum C."/>
            <person name="Ezra D."/>
            <person name="Gonzalez J."/>
            <person name="Henrissat B."/>
            <person name="Kuo A."/>
            <person name="Liang C."/>
            <person name="Lipzen A."/>
            <person name="Lutzoni F."/>
            <person name="Magnuson J."/>
            <person name="Mondo S."/>
            <person name="Nolan M."/>
            <person name="Ohm R."/>
            <person name="Pangilinan J."/>
            <person name="Park H.-J."/>
            <person name="Ramirez L."/>
            <person name="Alfaro M."/>
            <person name="Sun H."/>
            <person name="Tritt A."/>
            <person name="Yoshinaga Y."/>
            <person name="Zwiers L.-H."/>
            <person name="Turgeon B."/>
            <person name="Goodwin S."/>
            <person name="Spatafora J."/>
            <person name="Crous P."/>
            <person name="Grigoriev I."/>
        </authorList>
    </citation>
    <scope>NUCLEOTIDE SEQUENCE</scope>
    <source>
        <strain evidence="8">CBS 113818</strain>
    </source>
</reference>
<feature type="transmembrane region" description="Helical" evidence="6">
    <location>
        <begin position="430"/>
        <end position="454"/>
    </location>
</feature>
<evidence type="ECO:0000256" key="5">
    <source>
        <dbReference type="ARBA" id="ARBA00023136"/>
    </source>
</evidence>
<dbReference type="OrthoDB" id="5086884at2759"/>
<comment type="subcellular location">
    <subcellularLocation>
        <location evidence="1">Membrane</location>
        <topology evidence="1">Multi-pass membrane protein</topology>
    </subcellularLocation>
</comment>
<feature type="transmembrane region" description="Helical" evidence="6">
    <location>
        <begin position="329"/>
        <end position="348"/>
    </location>
</feature>
<keyword evidence="2" id="KW-0813">Transport</keyword>